<dbReference type="PANTHER" id="PTHR36688">
    <property type="entry name" value="ENDO/EXONUCLEASE/PHOSPHATASE DOMAIN-CONTAINING PROTEIN"/>
    <property type="match status" value="1"/>
</dbReference>
<evidence type="ECO:0008006" key="3">
    <source>
        <dbReference type="Google" id="ProtNLM"/>
    </source>
</evidence>
<name>A0ABD0KNR5_9CAEN</name>
<accession>A0ABD0KNR5</accession>
<dbReference type="AlphaFoldDB" id="A0ABD0KNR5"/>
<proteinExistence type="predicted"/>
<keyword evidence="2" id="KW-1185">Reference proteome</keyword>
<evidence type="ECO:0000313" key="1">
    <source>
        <dbReference type="EMBL" id="KAK7488767.1"/>
    </source>
</evidence>
<gene>
    <name evidence="1" type="ORF">BaRGS_00020064</name>
</gene>
<dbReference type="InterPro" id="IPR052560">
    <property type="entry name" value="RdDP_mobile_element"/>
</dbReference>
<comment type="caution">
    <text evidence="1">The sequence shown here is derived from an EMBL/GenBank/DDBJ whole genome shotgun (WGS) entry which is preliminary data.</text>
</comment>
<organism evidence="1 2">
    <name type="scientific">Batillaria attramentaria</name>
    <dbReference type="NCBI Taxonomy" id="370345"/>
    <lineage>
        <taxon>Eukaryota</taxon>
        <taxon>Metazoa</taxon>
        <taxon>Spiralia</taxon>
        <taxon>Lophotrochozoa</taxon>
        <taxon>Mollusca</taxon>
        <taxon>Gastropoda</taxon>
        <taxon>Caenogastropoda</taxon>
        <taxon>Sorbeoconcha</taxon>
        <taxon>Cerithioidea</taxon>
        <taxon>Batillariidae</taxon>
        <taxon>Batillaria</taxon>
    </lineage>
</organism>
<dbReference type="PANTHER" id="PTHR36688:SF1">
    <property type="entry name" value="ENDONUCLEASE_EXONUCLEASE_PHOSPHATASE DOMAIN-CONTAINING PROTEIN"/>
    <property type="match status" value="1"/>
</dbReference>
<reference evidence="1 2" key="1">
    <citation type="journal article" date="2023" name="Sci. Data">
        <title>Genome assembly of the Korean intertidal mud-creeper Batillaria attramentaria.</title>
        <authorList>
            <person name="Patra A.K."/>
            <person name="Ho P.T."/>
            <person name="Jun S."/>
            <person name="Lee S.J."/>
            <person name="Kim Y."/>
            <person name="Won Y.J."/>
        </authorList>
    </citation>
    <scope>NUCLEOTIDE SEQUENCE [LARGE SCALE GENOMIC DNA]</scope>
    <source>
        <strain evidence="1">Wonlab-2016</strain>
    </source>
</reference>
<protein>
    <recommendedName>
        <fullName evidence="3">Reverse transcriptase domain-containing protein</fullName>
    </recommendedName>
</protein>
<dbReference type="Proteomes" id="UP001519460">
    <property type="component" value="Unassembled WGS sequence"/>
</dbReference>
<sequence length="253" mass="29266">MRREIRKALRADFGQHEETLMNTPFIIKELEDALTMLKLKKDSGTDNITNEMLLHLSPLSKKKLLQLFIRDILQQLSRNVREAIYAGDLALWCSEEYITTAKYRLQQALREIEAWVQSWLVNINEKKTYTIFSLSNKQQRVALKLNKRELPAEDTPTYLGVTLDRRLPWKNQLQKNQARAKIRLALMKKLSSTQWGADQSVLKKLYVGRIRPVIEYGMDASSTAAKFNTDQLSGVENQAMRMMTLATGKYSIN</sequence>
<evidence type="ECO:0000313" key="2">
    <source>
        <dbReference type="Proteomes" id="UP001519460"/>
    </source>
</evidence>
<dbReference type="EMBL" id="JACVVK020000147">
    <property type="protein sequence ID" value="KAK7488767.1"/>
    <property type="molecule type" value="Genomic_DNA"/>
</dbReference>